<proteinExistence type="predicted"/>
<keyword evidence="2" id="KW-0732">Signal</keyword>
<feature type="chain" id="PRO_5039646727" evidence="2">
    <location>
        <begin position="23"/>
        <end position="132"/>
    </location>
</feature>
<organism evidence="3 4">
    <name type="scientific">Streptomyces natalensis ATCC 27448</name>
    <dbReference type="NCBI Taxonomy" id="1240678"/>
    <lineage>
        <taxon>Bacteria</taxon>
        <taxon>Bacillati</taxon>
        <taxon>Actinomycetota</taxon>
        <taxon>Actinomycetes</taxon>
        <taxon>Kitasatosporales</taxon>
        <taxon>Streptomycetaceae</taxon>
        <taxon>Streptomyces</taxon>
    </lineage>
</organism>
<evidence type="ECO:0000256" key="1">
    <source>
        <dbReference type="SAM" id="MobiDB-lite"/>
    </source>
</evidence>
<sequence length="132" mass="14191">MKLGLKRFAVVGALGLASAALAASPAFAKSDISIQATPHTAHVGQVVKVHGQGDDDAERHTTLVIQERSGKPGHWGHWHAVKRSFSGDARANVKATHTGDLQFRSVLYSTDKNHQHAKTDRTSTSVTVHVVR</sequence>
<dbReference type="EMBL" id="JRKI01000028">
    <property type="protein sequence ID" value="KIZ16448.1"/>
    <property type="molecule type" value="Genomic_DNA"/>
</dbReference>
<feature type="compositionally biased region" description="Low complexity" evidence="1">
    <location>
        <begin position="122"/>
        <end position="132"/>
    </location>
</feature>
<feature type="compositionally biased region" description="Basic and acidic residues" evidence="1">
    <location>
        <begin position="112"/>
        <end position="121"/>
    </location>
</feature>
<gene>
    <name evidence="3" type="ORF">SNA_20725</name>
</gene>
<dbReference type="PATRIC" id="fig|1240678.4.peg.4381"/>
<protein>
    <submittedName>
        <fullName evidence="3">Uncharacterized protein</fullName>
    </submittedName>
</protein>
<evidence type="ECO:0000313" key="3">
    <source>
        <dbReference type="EMBL" id="KIZ16448.1"/>
    </source>
</evidence>
<comment type="caution">
    <text evidence="3">The sequence shown here is derived from an EMBL/GenBank/DDBJ whole genome shotgun (WGS) entry which is preliminary data.</text>
</comment>
<feature type="signal peptide" evidence="2">
    <location>
        <begin position="1"/>
        <end position="22"/>
    </location>
</feature>
<name>A0A0D7CJS0_9ACTN</name>
<dbReference type="AlphaFoldDB" id="A0A0D7CJS0"/>
<feature type="region of interest" description="Disordered" evidence="1">
    <location>
        <begin position="112"/>
        <end position="132"/>
    </location>
</feature>
<evidence type="ECO:0000256" key="2">
    <source>
        <dbReference type="SAM" id="SignalP"/>
    </source>
</evidence>
<dbReference type="Proteomes" id="UP000032458">
    <property type="component" value="Unassembled WGS sequence"/>
</dbReference>
<reference evidence="3 4" key="1">
    <citation type="submission" date="2014-09" db="EMBL/GenBank/DDBJ databases">
        <title>Draft genome sequence of Streptomyces natalensis ATCC 27448, producer of the antifungal pimaricin.</title>
        <authorList>
            <person name="Mendes M.V."/>
            <person name="Beites T."/>
            <person name="Pires S."/>
            <person name="Santos C.L."/>
            <person name="Moradas-Ferreira P."/>
        </authorList>
    </citation>
    <scope>NUCLEOTIDE SEQUENCE [LARGE SCALE GENOMIC DNA]</scope>
    <source>
        <strain evidence="3 4">ATCC 27448</strain>
    </source>
</reference>
<evidence type="ECO:0000313" key="4">
    <source>
        <dbReference type="Proteomes" id="UP000032458"/>
    </source>
</evidence>
<dbReference type="RefSeq" id="WP_037788510.1">
    <property type="nucleotide sequence ID" value="NZ_JRKI01000028.1"/>
</dbReference>
<accession>A0A0D7CJS0</accession>
<keyword evidence="4" id="KW-1185">Reference proteome</keyword>